<evidence type="ECO:0000313" key="1">
    <source>
        <dbReference type="EMBL" id="KAF4615917.1"/>
    </source>
</evidence>
<accession>A0A8H4QRA2</accession>
<gene>
    <name evidence="1" type="ORF">D9613_011283</name>
</gene>
<comment type="caution">
    <text evidence="1">The sequence shown here is derived from an EMBL/GenBank/DDBJ whole genome shotgun (WGS) entry which is preliminary data.</text>
</comment>
<evidence type="ECO:0000313" key="2">
    <source>
        <dbReference type="Proteomes" id="UP000521872"/>
    </source>
</evidence>
<sequence>MSPEAEQKYWEKSHIYHLKLQRTDARYTDPNNGRFKMPAKNEPPLVMYYTPAPPPPERKENPRKLKRYYLAPRDYWKWHRMVFEGENHPTMAQAARLRSMHDPEELREIHRISRMLPNGKSFKPWNPKYRKKWLKWREARRKALEEYP</sequence>
<proteinExistence type="predicted"/>
<reference evidence="1 2" key="1">
    <citation type="submission" date="2019-12" db="EMBL/GenBank/DDBJ databases">
        <authorList>
            <person name="Floudas D."/>
            <person name="Bentzer J."/>
            <person name="Ahren D."/>
            <person name="Johansson T."/>
            <person name="Persson P."/>
            <person name="Tunlid A."/>
        </authorList>
    </citation>
    <scope>NUCLEOTIDE SEQUENCE [LARGE SCALE GENOMIC DNA]</scope>
    <source>
        <strain evidence="1 2">CBS 102.39</strain>
    </source>
</reference>
<protein>
    <submittedName>
        <fullName evidence="1">Uncharacterized protein</fullName>
    </submittedName>
</protein>
<name>A0A8H4QRA2_9AGAR</name>
<dbReference type="EMBL" id="JAACJL010000032">
    <property type="protein sequence ID" value="KAF4615917.1"/>
    <property type="molecule type" value="Genomic_DNA"/>
</dbReference>
<dbReference type="AlphaFoldDB" id="A0A8H4QRA2"/>
<keyword evidence="2" id="KW-1185">Reference proteome</keyword>
<dbReference type="Proteomes" id="UP000521872">
    <property type="component" value="Unassembled WGS sequence"/>
</dbReference>
<organism evidence="1 2">
    <name type="scientific">Agrocybe pediades</name>
    <dbReference type="NCBI Taxonomy" id="84607"/>
    <lineage>
        <taxon>Eukaryota</taxon>
        <taxon>Fungi</taxon>
        <taxon>Dikarya</taxon>
        <taxon>Basidiomycota</taxon>
        <taxon>Agaricomycotina</taxon>
        <taxon>Agaricomycetes</taxon>
        <taxon>Agaricomycetidae</taxon>
        <taxon>Agaricales</taxon>
        <taxon>Agaricineae</taxon>
        <taxon>Strophariaceae</taxon>
        <taxon>Agrocybe</taxon>
    </lineage>
</organism>